<name>A0ABQ9Y5H8_9EUKA</name>
<keyword evidence="2" id="KW-1185">Reference proteome</keyword>
<organism evidence="1 2">
    <name type="scientific">Blattamonas nauphoetae</name>
    <dbReference type="NCBI Taxonomy" id="2049346"/>
    <lineage>
        <taxon>Eukaryota</taxon>
        <taxon>Metamonada</taxon>
        <taxon>Preaxostyla</taxon>
        <taxon>Oxymonadida</taxon>
        <taxon>Blattamonas</taxon>
    </lineage>
</organism>
<dbReference type="EMBL" id="JARBJD010000033">
    <property type="protein sequence ID" value="KAK2958996.1"/>
    <property type="molecule type" value="Genomic_DNA"/>
</dbReference>
<proteinExistence type="predicted"/>
<protein>
    <submittedName>
        <fullName evidence="1">Uncharacterized protein</fullName>
    </submittedName>
</protein>
<dbReference type="Proteomes" id="UP001281761">
    <property type="component" value="Unassembled WGS sequence"/>
</dbReference>
<accession>A0ABQ9Y5H8</accession>
<reference evidence="1 2" key="1">
    <citation type="journal article" date="2022" name="bioRxiv">
        <title>Genomics of Preaxostyla Flagellates Illuminates Evolutionary Transitions and the Path Towards Mitochondrial Loss.</title>
        <authorList>
            <person name="Novak L.V.F."/>
            <person name="Treitli S.C."/>
            <person name="Pyrih J."/>
            <person name="Halakuc P."/>
            <person name="Pipaliya S.V."/>
            <person name="Vacek V."/>
            <person name="Brzon O."/>
            <person name="Soukal P."/>
            <person name="Eme L."/>
            <person name="Dacks J.B."/>
            <person name="Karnkowska A."/>
            <person name="Elias M."/>
            <person name="Hampl V."/>
        </authorList>
    </citation>
    <scope>NUCLEOTIDE SEQUENCE [LARGE SCALE GENOMIC DNA]</scope>
    <source>
        <strain evidence="1">NAU3</strain>
        <tissue evidence="1">Gut</tissue>
    </source>
</reference>
<comment type="caution">
    <text evidence="1">The sequence shown here is derived from an EMBL/GenBank/DDBJ whole genome shotgun (WGS) entry which is preliminary data.</text>
</comment>
<evidence type="ECO:0000313" key="2">
    <source>
        <dbReference type="Proteomes" id="UP001281761"/>
    </source>
</evidence>
<evidence type="ECO:0000313" key="1">
    <source>
        <dbReference type="EMBL" id="KAK2958996.1"/>
    </source>
</evidence>
<sequence length="226" mass="25353">MSTSVTSMPHFPIPKTTQEQPSYVPLARLLCFTFNNLHVRFRLDLSSVMRTYTQLTQSQSLSTRLSSQDLPSTSLLVFIIHSPLAAITDGHPQHNWFDIAEVSTFIRPLCFLANTLHSFHPHRQFLFLTDAFDSAVFVLHAALFSSRSPSSCLPITASTLLQTTSSPPTSSEDPIEFQFITTYKRDTLCLHLDQTNTTLTSNISLLLHSSTHPSHHQRGNTTNARI</sequence>
<gene>
    <name evidence="1" type="ORF">BLNAU_6012</name>
</gene>